<evidence type="ECO:0000256" key="9">
    <source>
        <dbReference type="ARBA" id="ARBA00025044"/>
    </source>
</evidence>
<proteinExistence type="inferred from homology"/>
<dbReference type="Proteomes" id="UP000250928">
    <property type="component" value="Unassembled WGS sequence"/>
</dbReference>
<evidence type="ECO:0000256" key="6">
    <source>
        <dbReference type="ARBA" id="ARBA00022779"/>
    </source>
</evidence>
<dbReference type="NCBIfam" id="TIGR01397">
    <property type="entry name" value="fliM_switch"/>
    <property type="match status" value="1"/>
</dbReference>
<dbReference type="EMBL" id="MUIE01000254">
    <property type="protein sequence ID" value="OQX34021.1"/>
    <property type="molecule type" value="Genomic_DNA"/>
</dbReference>
<evidence type="ECO:0000256" key="2">
    <source>
        <dbReference type="ARBA" id="ARBA00021898"/>
    </source>
</evidence>
<dbReference type="SUPFAM" id="SSF101801">
    <property type="entry name" value="Surface presentation of antigens (SPOA)"/>
    <property type="match status" value="1"/>
</dbReference>
<evidence type="ECO:0000256" key="5">
    <source>
        <dbReference type="ARBA" id="ARBA00022519"/>
    </source>
</evidence>
<keyword evidence="14" id="KW-0282">Flagellum</keyword>
<organism evidence="14 16">
    <name type="scientific">Candidatus Sedimenticola endophacoides</name>
    <dbReference type="NCBI Taxonomy" id="2548426"/>
    <lineage>
        <taxon>Bacteria</taxon>
        <taxon>Pseudomonadati</taxon>
        <taxon>Pseudomonadota</taxon>
        <taxon>Gammaproteobacteria</taxon>
        <taxon>Chromatiales</taxon>
        <taxon>Sedimenticolaceae</taxon>
        <taxon>Sedimenticola</taxon>
    </lineage>
</organism>
<keyword evidence="6 11" id="KW-0283">Flagellar rotation</keyword>
<dbReference type="GO" id="GO:0009425">
    <property type="term" value="C:bacterial-type flagellum basal body"/>
    <property type="evidence" value="ECO:0007669"/>
    <property type="project" value="UniProtKB-SubCell"/>
</dbReference>
<comment type="function">
    <text evidence="9 11">FliM is one of three proteins (FliG, FliN, FliM) that forms the rotor-mounted switch complex (C ring), located at the base of the basal body. This complex interacts with the CheY and CheZ chemotaxis proteins, in addition to contacting components of the motor that determine the direction of flagellar rotation.</text>
</comment>
<keyword evidence="14" id="KW-0969">Cilium</keyword>
<evidence type="ECO:0000313" key="16">
    <source>
        <dbReference type="Proteomes" id="UP000243361"/>
    </source>
</evidence>
<evidence type="ECO:0000313" key="17">
    <source>
        <dbReference type="Proteomes" id="UP000250928"/>
    </source>
</evidence>
<dbReference type="GO" id="GO:0050918">
    <property type="term" value="P:positive chemotaxis"/>
    <property type="evidence" value="ECO:0007669"/>
    <property type="project" value="TreeGrafter"/>
</dbReference>
<keyword evidence="14" id="KW-0966">Cell projection</keyword>
<dbReference type="AlphaFoldDB" id="A0A657PIW1"/>
<protein>
    <recommendedName>
        <fullName evidence="2 10">Flagellar motor switch protein FliM</fullName>
    </recommendedName>
</protein>
<dbReference type="GO" id="GO:0005886">
    <property type="term" value="C:plasma membrane"/>
    <property type="evidence" value="ECO:0007669"/>
    <property type="project" value="UniProtKB-SubCell"/>
</dbReference>
<dbReference type="InterPro" id="IPR001689">
    <property type="entry name" value="Flag_FliM"/>
</dbReference>
<reference evidence="15 17" key="2">
    <citation type="submission" date="2018-01" db="EMBL/GenBank/DDBJ databases">
        <title>Novel co-symbiosis in the lucinid bivalve Phacoides pectinatus.</title>
        <authorList>
            <person name="Lim S.J."/>
            <person name="Davis B.G."/>
            <person name="Gill D.E."/>
            <person name="Engel A.S."/>
            <person name="Anderson L.C."/>
            <person name="Campbell B.J."/>
        </authorList>
    </citation>
    <scope>NUCLEOTIDE SEQUENCE [LARGE SCALE GENOMIC DNA]</scope>
    <source>
        <strain evidence="15">N3_P5</strain>
    </source>
</reference>
<keyword evidence="16" id="KW-1185">Reference proteome</keyword>
<comment type="subcellular location">
    <subcellularLocation>
        <location evidence="11">Cell inner membrane</location>
        <topology evidence="11">Peripheral membrane protein</topology>
    </subcellularLocation>
    <subcellularLocation>
        <location evidence="11">Bacterial flagellum basal body</location>
    </subcellularLocation>
</comment>
<reference evidence="14 16" key="1">
    <citation type="submission" date="2017-02" db="EMBL/GenBank/DDBJ databases">
        <title>Novel co-symbiosis in the unique lucinid bivalve Phacoides pectinatus.</title>
        <authorList>
            <person name="Lim S.J."/>
            <person name="Davis B.G."/>
            <person name="Gill D.E."/>
            <person name="Engel A.S."/>
            <person name="Anderson L.C."/>
            <person name="Campbell B.J."/>
        </authorList>
    </citation>
    <scope>NUCLEOTIDE SEQUENCE [LARGE SCALE GENOMIC DNA]</scope>
    <source>
        <strain evidence="14">LUC13016_P6</strain>
    </source>
</reference>
<dbReference type="InterPro" id="IPR001543">
    <property type="entry name" value="FliN-like_C"/>
</dbReference>
<evidence type="ECO:0000256" key="4">
    <source>
        <dbReference type="ARBA" id="ARBA00022500"/>
    </source>
</evidence>
<dbReference type="PRINTS" id="PR00955">
    <property type="entry name" value="FLGMOTORFLIM"/>
</dbReference>
<keyword evidence="8 11" id="KW-0975">Bacterial flagellum</keyword>
<dbReference type="InterPro" id="IPR028976">
    <property type="entry name" value="CheC-like_sf"/>
</dbReference>
<evidence type="ECO:0000256" key="1">
    <source>
        <dbReference type="ARBA" id="ARBA00011049"/>
    </source>
</evidence>
<evidence type="ECO:0000256" key="3">
    <source>
        <dbReference type="ARBA" id="ARBA00022475"/>
    </source>
</evidence>
<keyword evidence="4 11" id="KW-0145">Chemotaxis</keyword>
<comment type="caution">
    <text evidence="14">The sequence shown here is derived from an EMBL/GenBank/DDBJ whole genome shotgun (WGS) entry which is preliminary data.</text>
</comment>
<evidence type="ECO:0000313" key="14">
    <source>
        <dbReference type="EMBL" id="OQX34021.1"/>
    </source>
</evidence>
<evidence type="ECO:0000256" key="12">
    <source>
        <dbReference type="SAM" id="MobiDB-lite"/>
    </source>
</evidence>
<dbReference type="Pfam" id="PF01052">
    <property type="entry name" value="FliMN_C"/>
    <property type="match status" value="1"/>
</dbReference>
<dbReference type="CDD" id="cd17908">
    <property type="entry name" value="FliM"/>
    <property type="match status" value="1"/>
</dbReference>
<dbReference type="InterPro" id="IPR036429">
    <property type="entry name" value="SpoA-like_sf"/>
</dbReference>
<dbReference type="SUPFAM" id="SSF103039">
    <property type="entry name" value="CheC-like"/>
    <property type="match status" value="1"/>
</dbReference>
<dbReference type="GO" id="GO:0003774">
    <property type="term" value="F:cytoskeletal motor activity"/>
    <property type="evidence" value="ECO:0007669"/>
    <property type="project" value="InterPro"/>
</dbReference>
<comment type="similarity">
    <text evidence="1 11">Belongs to the FliM family.</text>
</comment>
<dbReference type="Gene3D" id="2.30.330.10">
    <property type="entry name" value="SpoA-like"/>
    <property type="match status" value="1"/>
</dbReference>
<dbReference type="PANTHER" id="PTHR30034:SF3">
    <property type="entry name" value="FLAGELLAR MOTOR SWITCH PROTEIN FLIM"/>
    <property type="match status" value="1"/>
</dbReference>
<evidence type="ECO:0000313" key="15">
    <source>
        <dbReference type="EMBL" id="PUD97916.1"/>
    </source>
</evidence>
<evidence type="ECO:0000256" key="11">
    <source>
        <dbReference type="PIRNR" id="PIRNR002888"/>
    </source>
</evidence>
<evidence type="ECO:0000256" key="7">
    <source>
        <dbReference type="ARBA" id="ARBA00023136"/>
    </source>
</evidence>
<keyword evidence="7 11" id="KW-0472">Membrane</keyword>
<dbReference type="Proteomes" id="UP000243361">
    <property type="component" value="Unassembled WGS sequence"/>
</dbReference>
<evidence type="ECO:0000256" key="8">
    <source>
        <dbReference type="ARBA" id="ARBA00023143"/>
    </source>
</evidence>
<dbReference type="EMBL" id="PQCO01000336">
    <property type="protein sequence ID" value="PUD97916.1"/>
    <property type="molecule type" value="Genomic_DNA"/>
</dbReference>
<feature type="region of interest" description="Disordered" evidence="12">
    <location>
        <begin position="326"/>
        <end position="351"/>
    </location>
</feature>
<sequence>MSNNDLLSQDEIDALLHGVDNGDIETETDEVFEGEVRSYDFSSQDRIVRGRLPTLEMINERFARYFRTSLFNMFRRSAEITVSGVQMLKFSEFVHSLYVPTSLNLIRVPPLRGKGLCVLDPQLVFSAVDNYFGGRGRTKNKVEGREFTPAELRVIQMLLERSFIDLKEAWKPVLDIGFEHIGSEINPQFANIVSPSEVVVVTNFRIEMETGGGDFGLCLPYSMLEPIRDLLGAGVQSDRGDRDERWEQALREEILNAQVELSSELTSVRLPMKELARLKAGDIIPLDLPDLVDVFASGVPVFKGELGVSDGNYAVKVQEWRRGSKRPSLHDLLTQPQAKGLASKGGNHERQ</sequence>
<dbReference type="GO" id="GO:0071978">
    <property type="term" value="P:bacterial-type flagellum-dependent swarming motility"/>
    <property type="evidence" value="ECO:0007669"/>
    <property type="project" value="TreeGrafter"/>
</dbReference>
<keyword evidence="5 11" id="KW-0997">Cell inner membrane</keyword>
<accession>A0A657PIW1</accession>
<keyword evidence="3 11" id="KW-1003">Cell membrane</keyword>
<dbReference type="Pfam" id="PF02154">
    <property type="entry name" value="FliM"/>
    <property type="match status" value="1"/>
</dbReference>
<feature type="domain" description="Flagellar motor switch protein FliN-like C-terminal" evidence="13">
    <location>
        <begin position="252"/>
        <end position="320"/>
    </location>
</feature>
<gene>
    <name evidence="14" type="ORF">B0D84_03925</name>
    <name evidence="15" type="ORF">C3L24_13735</name>
</gene>
<name>A0A657PIW1_9GAMM</name>
<dbReference type="PIRSF" id="PIRSF002888">
    <property type="entry name" value="FliM"/>
    <property type="match status" value="1"/>
</dbReference>
<dbReference type="PANTHER" id="PTHR30034">
    <property type="entry name" value="FLAGELLAR MOTOR SWITCH PROTEIN FLIM"/>
    <property type="match status" value="1"/>
</dbReference>
<evidence type="ECO:0000256" key="10">
    <source>
        <dbReference type="NCBIfam" id="TIGR01397"/>
    </source>
</evidence>
<dbReference type="Gene3D" id="3.40.1550.10">
    <property type="entry name" value="CheC-like"/>
    <property type="match status" value="1"/>
</dbReference>
<evidence type="ECO:0000259" key="13">
    <source>
        <dbReference type="Pfam" id="PF01052"/>
    </source>
</evidence>